<keyword evidence="4" id="KW-1185">Reference proteome</keyword>
<gene>
    <name evidence="3" type="ORF">RG47T_1164</name>
</gene>
<comment type="caution">
    <text evidence="3">The sequence shown here is derived from an EMBL/GenBank/DDBJ whole genome shotgun (WGS) entry which is preliminary data.</text>
</comment>
<dbReference type="Proteomes" id="UP000186720">
    <property type="component" value="Unassembled WGS sequence"/>
</dbReference>
<accession>A0A1Q5ZVJ1</accession>
<feature type="compositionally biased region" description="Basic and acidic residues" evidence="1">
    <location>
        <begin position="760"/>
        <end position="771"/>
    </location>
</feature>
<dbReference type="EMBL" id="MPPL01000001">
    <property type="protein sequence ID" value="OKS85718.1"/>
    <property type="molecule type" value="Genomic_DNA"/>
</dbReference>
<feature type="region of interest" description="Disordered" evidence="1">
    <location>
        <begin position="754"/>
        <end position="777"/>
    </location>
</feature>
<organism evidence="3 4">
    <name type="scientific">Mucilaginibacter polytrichastri</name>
    <dbReference type="NCBI Taxonomy" id="1302689"/>
    <lineage>
        <taxon>Bacteria</taxon>
        <taxon>Pseudomonadati</taxon>
        <taxon>Bacteroidota</taxon>
        <taxon>Sphingobacteriia</taxon>
        <taxon>Sphingobacteriales</taxon>
        <taxon>Sphingobacteriaceae</taxon>
        <taxon>Mucilaginibacter</taxon>
    </lineage>
</organism>
<evidence type="ECO:0000256" key="2">
    <source>
        <dbReference type="SAM" id="SignalP"/>
    </source>
</evidence>
<evidence type="ECO:0000256" key="1">
    <source>
        <dbReference type="SAM" id="MobiDB-lite"/>
    </source>
</evidence>
<reference evidence="3 4" key="1">
    <citation type="submission" date="2016-11" db="EMBL/GenBank/DDBJ databases">
        <title>Whole Genome Sequencing of Mucilaginibacter polytrichastri RG4-7(T) isolated from the moss sample.</title>
        <authorList>
            <person name="Li Y."/>
        </authorList>
    </citation>
    <scope>NUCLEOTIDE SEQUENCE [LARGE SCALE GENOMIC DNA]</scope>
    <source>
        <strain evidence="3 4">RG4-7</strain>
    </source>
</reference>
<dbReference type="AlphaFoldDB" id="A0A1Q5ZVJ1"/>
<dbReference type="STRING" id="1302689.RG47T_1164"/>
<keyword evidence="2" id="KW-0732">Signal</keyword>
<feature type="chain" id="PRO_5010365396" description="YD repeat-containing protein" evidence="2">
    <location>
        <begin position="26"/>
        <end position="1098"/>
    </location>
</feature>
<evidence type="ECO:0000313" key="4">
    <source>
        <dbReference type="Proteomes" id="UP000186720"/>
    </source>
</evidence>
<feature type="signal peptide" evidence="2">
    <location>
        <begin position="1"/>
        <end position="25"/>
    </location>
</feature>
<proteinExistence type="predicted"/>
<sequence length="1098" mass="120808">MKFNIHIKILVTVFAFIILSQNTMAQDPAYTNEFVQKIIPPSPSAGTMSTYGNLPLNGSSGGFNYSIPLYDIKCGDISLPISANYYSTGVSVDALAGLVGMDWNLSAGGTISRVVKDFPDELSNNRWYPTSPDWANSSDEVMMKNLARESGFDGEQDWFSFNVNGLSGSFYFDANLNIHLSSDSDVTISYTPIPASNPIRMKFTIKDDRGFRYVFGGSDAYIENNTPLNGCSVETYTSYDSAWFLKEIVSPTNNVISFTYAANNFTYKTSNTFTTTFVGACPSPNNTANLAPSTNNCVNTSAMLSKVISTISFKSNSITFDYNTNRLDGGGKSLKEIKVLAGTQLIRDINFTYYTYGTASGSPLLNDSSLYYRTFLKDIEIKGNASSTEPEKYSFEYYNADQLPVRLGYNKDKYGFYNGTNNSVAFSSSLQTSPIASYLGNVAATANTDVDASYVYYGILKKITYPTKGYTEVTYEGNSDTKTIQVTTPASTYTFNLNKSYCAGADLTLSKTWTSDGTAIKISGNTMSNGNTGCTTGNYTVEIKKDNTLIATLTSPYGTAFTTNTSATCTNSFNNYAPICTVAGSTYTVTVKLSGGTAAANFVLDYLQPTVTNVEQVFYGPGARIKSVLDMSEGKTYNKKLFYYNKLANIQSANTTLQHFYEPKFYKQISNLISDCPGGSGNTPITNTFYDAVKFSITSASSYTLSRQGVCYESITELWEKDGIIDGAVERVFLSSPDSPGQVLGGQDIYDSPASNASDLTRDKINEETTYDKANNPKTKKTYHYSTLASGYQTSTIVRKNFIMPGEPDWGGAGNLATVYAAFSNYSVFLYKNYYGVIKLDTITEQEFYSSNYVQKLTIKNYGTQPHYQLQSESTTNSLGESIQTTYKYPNDLIGIEQSPYMQTLTDSLRIAEPVKICTYNSGSKLIEKHIKYSNSSATSNIILPIEVHTRKGPGDIVITSVADRKLQITKYDAYGNILEYKKENDIPVSIIWGYNNQYPILKAENVLYSQLSSYVSSLQSASNGGTLDTTSFATVKAALPNAMITVMTYSPLLGASTITDPIGNTLKYTYNSEGKLLFVKDKYDNILTENQYHFRLN</sequence>
<evidence type="ECO:0008006" key="5">
    <source>
        <dbReference type="Google" id="ProtNLM"/>
    </source>
</evidence>
<name>A0A1Q5ZVJ1_9SPHI</name>
<protein>
    <recommendedName>
        <fullName evidence="5">YD repeat-containing protein</fullName>
    </recommendedName>
</protein>
<evidence type="ECO:0000313" key="3">
    <source>
        <dbReference type="EMBL" id="OKS85718.1"/>
    </source>
</evidence>